<organism evidence="1">
    <name type="scientific">Ignisphaera aggregans</name>
    <dbReference type="NCBI Taxonomy" id="334771"/>
    <lineage>
        <taxon>Archaea</taxon>
        <taxon>Thermoproteota</taxon>
        <taxon>Thermoprotei</taxon>
        <taxon>Desulfurococcales</taxon>
        <taxon>Desulfurococcaceae</taxon>
        <taxon>Ignisphaera</taxon>
    </lineage>
</organism>
<dbReference type="PANTHER" id="PTHR39662">
    <property type="entry name" value="DUF354 DOMAIN-CONTAINING PROTEIN-RELATED"/>
    <property type="match status" value="1"/>
</dbReference>
<protein>
    <submittedName>
        <fullName evidence="1">DUF354 domain-containing protein</fullName>
    </submittedName>
</protein>
<dbReference type="AlphaFoldDB" id="A0A7C4BE97"/>
<gene>
    <name evidence="1" type="ORF">ENV14_07635</name>
</gene>
<proteinExistence type="predicted"/>
<sequence>MASLSENSGSLLSTTHLTPSVPKSFLESALIIAPNIRSQLNIKTLWNLFRCGDQISMVKLWFDILTPKQAKLFGHMSLELKRRGFDTIVTAREYDYTIPVLKSLGVEFMVIGRYAVGLREKLLEEAKRTIELLHSVNDFDALLAFPNPVAARMAFGLGKAYIAFTDSPHSEAPSRLSLPLASAVIFSSCIPKSEIEKYVIKDKTLLVQFKGVDEVEWLKDSLFDTNYIKKWGLEPHSYVIIRPPEVKASYYKYDNQDVHNFIIRIIELAIKSGYKVLYLPRYIDDHIAKNFALREFIVPSSEGVDGTKVAYYARAVISGGGTMAREAALLGTPGVSIFPSELHVNKCVSEWGFPLWHLADLAEAYITIRNILKLHDNEIELYKERAKELLRGLESPLDALNNVLKAILR</sequence>
<comment type="caution">
    <text evidence="1">The sequence shown here is derived from an EMBL/GenBank/DDBJ whole genome shotgun (WGS) entry which is preliminary data.</text>
</comment>
<dbReference type="EMBL" id="DTFF01000064">
    <property type="protein sequence ID" value="HGI88237.1"/>
    <property type="molecule type" value="Genomic_DNA"/>
</dbReference>
<reference evidence="1" key="1">
    <citation type="journal article" date="2020" name="mSystems">
        <title>Genome- and Community-Level Interaction Insights into Carbon Utilization and Element Cycling Functions of Hydrothermarchaeota in Hydrothermal Sediment.</title>
        <authorList>
            <person name="Zhou Z."/>
            <person name="Liu Y."/>
            <person name="Xu W."/>
            <person name="Pan J."/>
            <person name="Luo Z.H."/>
            <person name="Li M."/>
        </authorList>
    </citation>
    <scope>NUCLEOTIDE SEQUENCE [LARGE SCALE GENOMIC DNA]</scope>
    <source>
        <strain evidence="1">SpSt-732</strain>
    </source>
</reference>
<dbReference type="PANTHER" id="PTHR39662:SF1">
    <property type="entry name" value="DUF354 DOMAIN-CONTAINING PROTEIN"/>
    <property type="match status" value="1"/>
</dbReference>
<dbReference type="InterPro" id="IPR007152">
    <property type="entry name" value="DUF354"/>
</dbReference>
<evidence type="ECO:0000313" key="1">
    <source>
        <dbReference type="EMBL" id="HGI88237.1"/>
    </source>
</evidence>
<name>A0A7C4BE97_9CREN</name>
<accession>A0A7C4BE97</accession>
<dbReference type="Pfam" id="PF04007">
    <property type="entry name" value="DUF354"/>
    <property type="match status" value="1"/>
</dbReference>